<dbReference type="SUPFAM" id="SSF51695">
    <property type="entry name" value="PLC-like phosphodiesterases"/>
    <property type="match status" value="1"/>
</dbReference>
<dbReference type="EC" id="3.1.4.46" evidence="3"/>
<dbReference type="InterPro" id="IPR017946">
    <property type="entry name" value="PLC-like_Pdiesterase_TIM-brl"/>
</dbReference>
<dbReference type="GO" id="GO:0006629">
    <property type="term" value="P:lipid metabolic process"/>
    <property type="evidence" value="ECO:0007669"/>
    <property type="project" value="InterPro"/>
</dbReference>
<organism evidence="3 4">
    <name type="scientific">Filibacter tadaridae</name>
    <dbReference type="NCBI Taxonomy" id="2483811"/>
    <lineage>
        <taxon>Bacteria</taxon>
        <taxon>Bacillati</taxon>
        <taxon>Bacillota</taxon>
        <taxon>Bacilli</taxon>
        <taxon>Bacillales</taxon>
        <taxon>Caryophanaceae</taxon>
        <taxon>Filibacter</taxon>
    </lineage>
</organism>
<evidence type="ECO:0000256" key="1">
    <source>
        <dbReference type="SAM" id="SignalP"/>
    </source>
</evidence>
<proteinExistence type="predicted"/>
<feature type="chain" id="PRO_5018081165" evidence="1">
    <location>
        <begin position="21"/>
        <end position="303"/>
    </location>
</feature>
<dbReference type="PANTHER" id="PTHR46211">
    <property type="entry name" value="GLYCEROPHOSPHORYL DIESTER PHOSPHODIESTERASE"/>
    <property type="match status" value="1"/>
</dbReference>
<dbReference type="PANTHER" id="PTHR46211:SF1">
    <property type="entry name" value="GLYCEROPHOSPHODIESTER PHOSPHODIESTERASE, CYTOPLASMIC"/>
    <property type="match status" value="1"/>
</dbReference>
<evidence type="ECO:0000313" key="3">
    <source>
        <dbReference type="EMBL" id="VDC29867.1"/>
    </source>
</evidence>
<feature type="domain" description="GP-PDE" evidence="2">
    <location>
        <begin position="42"/>
        <end position="297"/>
    </location>
</feature>
<dbReference type="PROSITE" id="PS51704">
    <property type="entry name" value="GP_PDE"/>
    <property type="match status" value="1"/>
</dbReference>
<dbReference type="AlphaFoldDB" id="A0A3P5XI77"/>
<reference evidence="3 4" key="1">
    <citation type="submission" date="2018-11" db="EMBL/GenBank/DDBJ databases">
        <authorList>
            <person name="Criscuolo A."/>
        </authorList>
    </citation>
    <scope>NUCLEOTIDE SEQUENCE [LARGE SCALE GENOMIC DNA]</scope>
    <source>
        <strain evidence="3">ATB-66</strain>
    </source>
</reference>
<dbReference type="Gene3D" id="3.20.20.190">
    <property type="entry name" value="Phosphatidylinositol (PI) phosphodiesterase"/>
    <property type="match status" value="1"/>
</dbReference>
<dbReference type="InterPro" id="IPR030395">
    <property type="entry name" value="GP_PDE_dom"/>
</dbReference>
<feature type="signal peptide" evidence="1">
    <location>
        <begin position="1"/>
        <end position="20"/>
    </location>
</feature>
<dbReference type="EMBL" id="UXAV01000042">
    <property type="protein sequence ID" value="VDC29867.1"/>
    <property type="molecule type" value="Genomic_DNA"/>
</dbReference>
<dbReference type="Pfam" id="PF03009">
    <property type="entry name" value="GDPD"/>
    <property type="match status" value="1"/>
</dbReference>
<accession>A0A3P5XI77</accession>
<dbReference type="OrthoDB" id="384721at2"/>
<keyword evidence="1" id="KW-0732">Signal</keyword>
<dbReference type="GO" id="GO:0008889">
    <property type="term" value="F:glycerophosphodiester phosphodiesterase activity"/>
    <property type="evidence" value="ECO:0007669"/>
    <property type="project" value="UniProtKB-EC"/>
</dbReference>
<evidence type="ECO:0000259" key="2">
    <source>
        <dbReference type="PROSITE" id="PS51704"/>
    </source>
</evidence>
<gene>
    <name evidence="3" type="primary">glpQ1</name>
    <name evidence="3" type="ORF">FILTAD_02419</name>
</gene>
<evidence type="ECO:0000313" key="4">
    <source>
        <dbReference type="Proteomes" id="UP000270468"/>
    </source>
</evidence>
<dbReference type="RefSeq" id="WP_124071034.1">
    <property type="nucleotide sequence ID" value="NZ_CBCRXF010000001.1"/>
</dbReference>
<sequence>MGKKTNIALTVGAASVVAWAASKAVVKSVPREYKKALDFEKPVILAHRGGSLEAPENTMAAFAKAAALGVHGFAIDVRLTKDEQIIVFHDEYADNTTDITGKIADLTWSELEKADAAYSFTDKEGKHSYRGTGEKILLLQELLAQFPHMLININLKDSPDTYEGSLMSSKLWRLIEQIGAEERVVVTSTYDEQTDRFNLYAQNRIATGAGKEEVKKAFAAYTSKLGHLYNPSVDLFLIPIKLGIFPLGVEGFINFLAQLNVPIYFKIEDDTDTFIKLLNAGAAGFVTDQPTLAMAILQENTNE</sequence>
<protein>
    <submittedName>
        <fullName evidence="3">Putative glycerophosphoryl diester phosphodiesterase 1</fullName>
        <ecNumber evidence="3">3.1.4.46</ecNumber>
    </submittedName>
</protein>
<keyword evidence="3" id="KW-0378">Hydrolase</keyword>
<dbReference type="Proteomes" id="UP000270468">
    <property type="component" value="Unassembled WGS sequence"/>
</dbReference>
<name>A0A3P5XI77_9BACL</name>
<keyword evidence="4" id="KW-1185">Reference proteome</keyword>